<evidence type="ECO:0000313" key="7">
    <source>
        <dbReference type="Proteomes" id="UP001220256"/>
    </source>
</evidence>
<keyword evidence="7" id="KW-1185">Reference proteome</keyword>
<proteinExistence type="predicted"/>
<dbReference type="InterPro" id="IPR004358">
    <property type="entry name" value="Sig_transdc_His_kin-like_C"/>
</dbReference>
<dbReference type="Gene3D" id="3.30.565.10">
    <property type="entry name" value="Histidine kinase-like ATPase, C-terminal domain"/>
    <property type="match status" value="1"/>
</dbReference>
<dbReference type="SUPFAM" id="SSF52172">
    <property type="entry name" value="CheY-like"/>
    <property type="match status" value="1"/>
</dbReference>
<sequence>MGLVLVNLVSSAIKFTTKADRKREIRVSMGASMKRPPSYPPSVVFFESGENALRLDATTSSEWGEGQVAYVTVAVKDTGLGISDQAQKRLFERFNQATPRTESIYGGSGLGLNVGRKLCHLHGGEIGASLKEEEGSTFGFFFKLSGGIQALSNKVIGVNNRTKSPEISEIRCHSLRKSRRGLRVTTNTCIPHQAKPNEPSASEHEILHDAPDVGRTSRSPKVSGAIGWKHDTKLRHVLVFRESCNPWDFTSRWRRTANTPWMLFDARNLTPSSWTKKCQSWMECLQLWQSAILVATVQRISLFFILGVTANVRASQQIEMLDAGMDDIIHKPYRTNDLFEKIN</sequence>
<dbReference type="EMBL" id="JAPVEB010000004">
    <property type="protein sequence ID" value="KAJ5264651.1"/>
    <property type="molecule type" value="Genomic_DNA"/>
</dbReference>
<dbReference type="PRINTS" id="PR00344">
    <property type="entry name" value="BCTRLSENSOR"/>
</dbReference>
<accession>A0ABQ8WDD5</accession>
<dbReference type="InterPro" id="IPR011006">
    <property type="entry name" value="CheY-like_superfamily"/>
</dbReference>
<keyword evidence="4" id="KW-0418">Kinase</keyword>
<dbReference type="Pfam" id="PF02518">
    <property type="entry name" value="HATPase_c"/>
    <property type="match status" value="1"/>
</dbReference>
<evidence type="ECO:0000256" key="2">
    <source>
        <dbReference type="ARBA" id="ARBA00012438"/>
    </source>
</evidence>
<keyword evidence="3" id="KW-0808">Transferase</keyword>
<evidence type="ECO:0000256" key="1">
    <source>
        <dbReference type="ARBA" id="ARBA00000085"/>
    </source>
</evidence>
<reference evidence="6 7" key="1">
    <citation type="journal article" date="2023" name="IMA Fungus">
        <title>Comparative genomic study of the Penicillium genus elucidates a diverse pangenome and 15 lateral gene transfer events.</title>
        <authorList>
            <person name="Petersen C."/>
            <person name="Sorensen T."/>
            <person name="Nielsen M.R."/>
            <person name="Sondergaard T.E."/>
            <person name="Sorensen J.L."/>
            <person name="Fitzpatrick D.A."/>
            <person name="Frisvad J.C."/>
            <person name="Nielsen K.L."/>
        </authorList>
    </citation>
    <scope>NUCLEOTIDE SEQUENCE [LARGE SCALE GENOMIC DNA]</scope>
    <source>
        <strain evidence="6 7">IBT 3361</strain>
    </source>
</reference>
<feature type="domain" description="Histidine kinase" evidence="5">
    <location>
        <begin position="1"/>
        <end position="146"/>
    </location>
</feature>
<protein>
    <recommendedName>
        <fullName evidence="2">histidine kinase</fullName>
        <ecNumber evidence="2">2.7.13.3</ecNumber>
    </recommendedName>
</protein>
<comment type="catalytic activity">
    <reaction evidence="1">
        <text>ATP + protein L-histidine = ADP + protein N-phospho-L-histidine.</text>
        <dbReference type="EC" id="2.7.13.3"/>
    </reaction>
</comment>
<dbReference type="InterPro" id="IPR003594">
    <property type="entry name" value="HATPase_dom"/>
</dbReference>
<comment type="caution">
    <text evidence="6">The sequence shown here is derived from an EMBL/GenBank/DDBJ whole genome shotgun (WGS) entry which is preliminary data.</text>
</comment>
<gene>
    <name evidence="6" type="ORF">N7505_007444</name>
</gene>
<dbReference type="PANTHER" id="PTHR43047">
    <property type="entry name" value="TWO-COMPONENT HISTIDINE PROTEIN KINASE"/>
    <property type="match status" value="1"/>
</dbReference>
<dbReference type="InterPro" id="IPR005467">
    <property type="entry name" value="His_kinase_dom"/>
</dbReference>
<dbReference type="SMART" id="SM00387">
    <property type="entry name" value="HATPase_c"/>
    <property type="match status" value="1"/>
</dbReference>
<dbReference type="EC" id="2.7.13.3" evidence="2"/>
<dbReference type="Gene3D" id="3.40.50.2300">
    <property type="match status" value="1"/>
</dbReference>
<name>A0ABQ8WDD5_PENCH</name>
<dbReference type="SUPFAM" id="SSF55874">
    <property type="entry name" value="ATPase domain of HSP90 chaperone/DNA topoisomerase II/histidine kinase"/>
    <property type="match status" value="1"/>
</dbReference>
<evidence type="ECO:0000256" key="3">
    <source>
        <dbReference type="ARBA" id="ARBA00022679"/>
    </source>
</evidence>
<evidence type="ECO:0000256" key="4">
    <source>
        <dbReference type="ARBA" id="ARBA00022777"/>
    </source>
</evidence>
<dbReference type="Proteomes" id="UP001220256">
    <property type="component" value="Unassembled WGS sequence"/>
</dbReference>
<evidence type="ECO:0000313" key="6">
    <source>
        <dbReference type="EMBL" id="KAJ5264651.1"/>
    </source>
</evidence>
<evidence type="ECO:0000259" key="5">
    <source>
        <dbReference type="PROSITE" id="PS50109"/>
    </source>
</evidence>
<organism evidence="6 7">
    <name type="scientific">Penicillium chrysogenum</name>
    <name type="common">Penicillium notatum</name>
    <dbReference type="NCBI Taxonomy" id="5076"/>
    <lineage>
        <taxon>Eukaryota</taxon>
        <taxon>Fungi</taxon>
        <taxon>Dikarya</taxon>
        <taxon>Ascomycota</taxon>
        <taxon>Pezizomycotina</taxon>
        <taxon>Eurotiomycetes</taxon>
        <taxon>Eurotiomycetidae</taxon>
        <taxon>Eurotiales</taxon>
        <taxon>Aspergillaceae</taxon>
        <taxon>Penicillium</taxon>
        <taxon>Penicillium chrysogenum species complex</taxon>
    </lineage>
</organism>
<dbReference type="InterPro" id="IPR036890">
    <property type="entry name" value="HATPase_C_sf"/>
</dbReference>
<dbReference type="PROSITE" id="PS50109">
    <property type="entry name" value="HIS_KIN"/>
    <property type="match status" value="1"/>
</dbReference>